<dbReference type="PANTHER" id="PTHR35568:SF1">
    <property type="entry name" value="TRANSCRIPTIONAL REGULATOR DAUR"/>
    <property type="match status" value="1"/>
</dbReference>
<dbReference type="Pfam" id="PF08348">
    <property type="entry name" value="PAS_6"/>
    <property type="match status" value="1"/>
</dbReference>
<reference evidence="3 4" key="1">
    <citation type="journal article" date="2022" name="Genome Biol. Evol.">
        <title>Host diet, physiology and behaviors set the stage for Lachnospiraceae cladogenesis.</title>
        <authorList>
            <person name="Vera-Ponce De Leon A."/>
            <person name="Schneider M."/>
            <person name="Jahnes B.C."/>
            <person name="Sadowski V."/>
            <person name="Camuy-Velez L.A."/>
            <person name="Duan J."/>
            <person name="Sabree Z.L."/>
        </authorList>
    </citation>
    <scope>NUCLEOTIDE SEQUENCE [LARGE SCALE GENOMIC DNA]</scope>
    <source>
        <strain evidence="3 4">PAL227</strain>
    </source>
</reference>
<dbReference type="InterPro" id="IPR039445">
    <property type="entry name" value="DauR-like_HTH"/>
</dbReference>
<evidence type="ECO:0000313" key="3">
    <source>
        <dbReference type="EMBL" id="MCP1111132.1"/>
    </source>
</evidence>
<comment type="caution">
    <text evidence="3">The sequence shown here is derived from an EMBL/GenBank/DDBJ whole genome shotgun (WGS) entry which is preliminary data.</text>
</comment>
<dbReference type="InterPro" id="IPR013559">
    <property type="entry name" value="YheO"/>
</dbReference>
<dbReference type="InterPro" id="IPR039446">
    <property type="entry name" value="DauR-like"/>
</dbReference>
<evidence type="ECO:0000259" key="1">
    <source>
        <dbReference type="Pfam" id="PF08348"/>
    </source>
</evidence>
<evidence type="ECO:0000259" key="2">
    <source>
        <dbReference type="Pfam" id="PF13309"/>
    </source>
</evidence>
<feature type="domain" description="Transcriptional regulator DauR-like HTH" evidence="2">
    <location>
        <begin position="150"/>
        <end position="211"/>
    </location>
</feature>
<evidence type="ECO:0000313" key="4">
    <source>
        <dbReference type="Proteomes" id="UP001523565"/>
    </source>
</evidence>
<organism evidence="3 4">
    <name type="scientific">Ohessyouella blattaphilus</name>
    <dbReference type="NCBI Taxonomy" id="2949333"/>
    <lineage>
        <taxon>Bacteria</taxon>
        <taxon>Bacillati</taxon>
        <taxon>Bacillota</taxon>
        <taxon>Clostridia</taxon>
        <taxon>Lachnospirales</taxon>
        <taxon>Lachnospiraceae</taxon>
        <taxon>Ohessyouella</taxon>
    </lineage>
</organism>
<dbReference type="Pfam" id="PF13309">
    <property type="entry name" value="HTH_22"/>
    <property type="match status" value="1"/>
</dbReference>
<accession>A0ABT1EMW3</accession>
<dbReference type="RefSeq" id="WP_262070012.1">
    <property type="nucleotide sequence ID" value="NZ_JAMXOC010000024.1"/>
</dbReference>
<dbReference type="PANTHER" id="PTHR35568">
    <property type="entry name" value="TRANSCRIPTIONAL REGULATOR DAUR"/>
    <property type="match status" value="1"/>
</dbReference>
<feature type="domain" description="YheO-like" evidence="1">
    <location>
        <begin position="11"/>
        <end position="121"/>
    </location>
</feature>
<dbReference type="Proteomes" id="UP001523565">
    <property type="component" value="Unassembled WGS sequence"/>
</dbReference>
<protein>
    <submittedName>
        <fullName evidence="3">Helix-turn-helix transcriptional regulator</fullName>
    </submittedName>
</protein>
<keyword evidence="4" id="KW-1185">Reference proteome</keyword>
<proteinExistence type="predicted"/>
<dbReference type="EMBL" id="JAMZFV010000024">
    <property type="protein sequence ID" value="MCP1111132.1"/>
    <property type="molecule type" value="Genomic_DNA"/>
</dbReference>
<sequence>MATTKGTLGLLIQMADGLAAQFGSNCEIVIHDLKKKDFEHSIVYIINGHVSNRKLDDGPSAIVIETLNKNPEALKDQLAYLTKTKDGRILKSSTMYIRTEDDKVQYIFSLNYDITGLMTIHSALDSLISTPEESTAKKPKQITSNVNDILDDLIDQSVALIGKPVALMTKEDKVDAIRFLNDAGAFLVTKSGDKISAFFNISKFTLYSYIDAATKTEGNN</sequence>
<gene>
    <name evidence="3" type="ORF">NK118_12825</name>
</gene>
<name>A0ABT1EMW3_9FIRM</name>